<protein>
    <recommendedName>
        <fullName evidence="3">5'-nucleotidase</fullName>
        <ecNumber evidence="3">3.1.3.5</ecNumber>
    </recommendedName>
</protein>
<gene>
    <name evidence="9" type="ORF">QFZ46_002464</name>
</gene>
<evidence type="ECO:0000259" key="8">
    <source>
        <dbReference type="Pfam" id="PF01975"/>
    </source>
</evidence>
<evidence type="ECO:0000256" key="6">
    <source>
        <dbReference type="ARBA" id="ARBA00022741"/>
    </source>
</evidence>
<dbReference type="EMBL" id="JAUSXK010000001">
    <property type="protein sequence ID" value="MDQ0644304.1"/>
    <property type="molecule type" value="Genomic_DNA"/>
</dbReference>
<keyword evidence="10" id="KW-1185">Reference proteome</keyword>
<dbReference type="SUPFAM" id="SSF64167">
    <property type="entry name" value="SurE-like"/>
    <property type="match status" value="1"/>
</dbReference>
<evidence type="ECO:0000256" key="5">
    <source>
        <dbReference type="ARBA" id="ARBA00022723"/>
    </source>
</evidence>
<evidence type="ECO:0000256" key="3">
    <source>
        <dbReference type="ARBA" id="ARBA00012643"/>
    </source>
</evidence>
<evidence type="ECO:0000256" key="4">
    <source>
        <dbReference type="ARBA" id="ARBA00022490"/>
    </source>
</evidence>
<dbReference type="InterPro" id="IPR036523">
    <property type="entry name" value="SurE-like_sf"/>
</dbReference>
<feature type="domain" description="Survival protein SurE-like phosphatase/nucleotidase" evidence="8">
    <location>
        <begin position="6"/>
        <end position="179"/>
    </location>
</feature>
<comment type="caution">
    <text evidence="9">The sequence shown here is derived from an EMBL/GenBank/DDBJ whole genome shotgun (WGS) entry which is preliminary data.</text>
</comment>
<evidence type="ECO:0000313" key="10">
    <source>
        <dbReference type="Proteomes" id="UP001239085"/>
    </source>
</evidence>
<dbReference type="Pfam" id="PF01975">
    <property type="entry name" value="SurE"/>
    <property type="match status" value="1"/>
</dbReference>
<evidence type="ECO:0000313" key="9">
    <source>
        <dbReference type="EMBL" id="MDQ0644304.1"/>
    </source>
</evidence>
<comment type="catalytic activity">
    <reaction evidence="1">
        <text>a ribonucleoside 5'-phosphate + H2O = a ribonucleoside + phosphate</text>
        <dbReference type="Rhea" id="RHEA:12484"/>
        <dbReference type="ChEBI" id="CHEBI:15377"/>
        <dbReference type="ChEBI" id="CHEBI:18254"/>
        <dbReference type="ChEBI" id="CHEBI:43474"/>
        <dbReference type="ChEBI" id="CHEBI:58043"/>
        <dbReference type="EC" id="3.1.3.5"/>
    </reaction>
</comment>
<proteinExistence type="inferred from homology"/>
<dbReference type="InterPro" id="IPR002828">
    <property type="entry name" value="SurE-like_Pase/nucleotidase"/>
</dbReference>
<dbReference type="GO" id="GO:0008253">
    <property type="term" value="F:5'-nucleotidase activity"/>
    <property type="evidence" value="ECO:0007669"/>
    <property type="project" value="UniProtKB-EC"/>
</dbReference>
<dbReference type="Gene3D" id="3.40.1210.10">
    <property type="entry name" value="Survival protein SurE-like phosphatase/nucleotidase"/>
    <property type="match status" value="1"/>
</dbReference>
<accession>A0ABU0PCG6</accession>
<evidence type="ECO:0000256" key="2">
    <source>
        <dbReference type="ARBA" id="ARBA00011062"/>
    </source>
</evidence>
<dbReference type="Proteomes" id="UP001239085">
    <property type="component" value="Unassembled WGS sequence"/>
</dbReference>
<dbReference type="InterPro" id="IPR030048">
    <property type="entry name" value="SurE"/>
</dbReference>
<evidence type="ECO:0000256" key="1">
    <source>
        <dbReference type="ARBA" id="ARBA00000815"/>
    </source>
</evidence>
<comment type="similarity">
    <text evidence="2">Belongs to the SurE nucleotidase family.</text>
</comment>
<keyword evidence="7 9" id="KW-0378">Hydrolase</keyword>
<keyword evidence="4" id="KW-0963">Cytoplasm</keyword>
<organism evidence="9 10">
    <name type="scientific">Microbacterium murale</name>
    <dbReference type="NCBI Taxonomy" id="1081040"/>
    <lineage>
        <taxon>Bacteria</taxon>
        <taxon>Bacillati</taxon>
        <taxon>Actinomycetota</taxon>
        <taxon>Actinomycetes</taxon>
        <taxon>Micrococcales</taxon>
        <taxon>Microbacteriaceae</taxon>
        <taxon>Microbacterium</taxon>
    </lineage>
</organism>
<keyword evidence="6" id="KW-0547">Nucleotide-binding</keyword>
<name>A0ABU0PCG6_9MICO</name>
<reference evidence="9 10" key="1">
    <citation type="submission" date="2023-07" db="EMBL/GenBank/DDBJ databases">
        <title>Comparative genomics of wheat-associated soil bacteria to identify genetic determinants of phenazine resistance.</title>
        <authorList>
            <person name="Mouncey N."/>
        </authorList>
    </citation>
    <scope>NUCLEOTIDE SEQUENCE [LARGE SCALE GENOMIC DNA]</scope>
    <source>
        <strain evidence="9 10">W2I7</strain>
    </source>
</reference>
<dbReference type="PANTHER" id="PTHR30457">
    <property type="entry name" value="5'-NUCLEOTIDASE SURE"/>
    <property type="match status" value="1"/>
</dbReference>
<dbReference type="EC" id="3.1.3.5" evidence="3"/>
<evidence type="ECO:0000256" key="7">
    <source>
        <dbReference type="ARBA" id="ARBA00022801"/>
    </source>
</evidence>
<dbReference type="PANTHER" id="PTHR30457:SF12">
    <property type="entry name" value="5'_3'-NUCLEOTIDASE SURE"/>
    <property type="match status" value="1"/>
</dbReference>
<keyword evidence="5" id="KW-0479">Metal-binding</keyword>
<dbReference type="RefSeq" id="WP_307361893.1">
    <property type="nucleotide sequence ID" value="NZ_JAUSXK010000001.1"/>
</dbReference>
<sequence>MTHRALITNDDGIDAAGLVALADAAAQAGLDVTIAAPAAQSSGSSASIMASESDGRIAVDRRTLDALPDVPAFAVHGGPGLIAMIAARGAFGTAPDVVLSGVNHGANVGRAILHSGTVGAALTGALNGAWAMAVSLDVGMNPHSFHWDVAARAAIELLPLLTAQPRGTALNVNAPNRPDPLGIRQCTLAPFGIVQTTVAESDESYVRLAVEELPNVPTADSDAACLSEGWVTMTSVDSVTERRIDVGDQLIGGTVDISAVPGASPLSAGSGTR</sequence>